<feature type="transmembrane region" description="Helical" evidence="1">
    <location>
        <begin position="107"/>
        <end position="129"/>
    </location>
</feature>
<comment type="caution">
    <text evidence="3">The sequence shown here is derived from an EMBL/GenBank/DDBJ whole genome shotgun (WGS) entry which is preliminary data.</text>
</comment>
<gene>
    <name evidence="3" type="ORF">DLJ53_07830</name>
</gene>
<accession>A0A8B2NY96</accession>
<evidence type="ECO:0000256" key="1">
    <source>
        <dbReference type="SAM" id="Phobius"/>
    </source>
</evidence>
<dbReference type="InterPro" id="IPR007896">
    <property type="entry name" value="BTP_bacteria"/>
</dbReference>
<keyword evidence="1" id="KW-1133">Transmembrane helix</keyword>
<protein>
    <recommendedName>
        <fullName evidence="2">Chlorhexidine efflux transporter domain-containing protein</fullName>
    </recommendedName>
</protein>
<dbReference type="Proteomes" id="UP000249590">
    <property type="component" value="Unassembled WGS sequence"/>
</dbReference>
<feature type="transmembrane region" description="Helical" evidence="1">
    <location>
        <begin position="12"/>
        <end position="32"/>
    </location>
</feature>
<dbReference type="AlphaFoldDB" id="A0A8B2NY96"/>
<dbReference type="EMBL" id="QHHQ01000001">
    <property type="protein sequence ID" value="RAI04343.1"/>
    <property type="molecule type" value="Genomic_DNA"/>
</dbReference>
<keyword evidence="1" id="KW-0472">Membrane</keyword>
<dbReference type="OrthoDB" id="1631120at2"/>
<feature type="domain" description="Chlorhexidine efflux transporter" evidence="2">
    <location>
        <begin position="72"/>
        <end position="134"/>
    </location>
</feature>
<organism evidence="3 4">
    <name type="scientific">Acuticoccus sediminis</name>
    <dbReference type="NCBI Taxonomy" id="2184697"/>
    <lineage>
        <taxon>Bacteria</taxon>
        <taxon>Pseudomonadati</taxon>
        <taxon>Pseudomonadota</taxon>
        <taxon>Alphaproteobacteria</taxon>
        <taxon>Hyphomicrobiales</taxon>
        <taxon>Amorphaceae</taxon>
        <taxon>Acuticoccus</taxon>
    </lineage>
</organism>
<dbReference type="NCBIfam" id="NF033664">
    <property type="entry name" value="PACE_transport"/>
    <property type="match status" value="1"/>
</dbReference>
<evidence type="ECO:0000313" key="4">
    <source>
        <dbReference type="Proteomes" id="UP000249590"/>
    </source>
</evidence>
<keyword evidence="4" id="KW-1185">Reference proteome</keyword>
<evidence type="ECO:0000313" key="3">
    <source>
        <dbReference type="EMBL" id="RAI04343.1"/>
    </source>
</evidence>
<keyword evidence="1" id="KW-0812">Transmembrane</keyword>
<feature type="domain" description="Chlorhexidine efflux transporter" evidence="2">
    <location>
        <begin position="2"/>
        <end position="65"/>
    </location>
</feature>
<dbReference type="InterPro" id="IPR058208">
    <property type="entry name" value="PACE"/>
</dbReference>
<feature type="transmembrane region" description="Helical" evidence="1">
    <location>
        <begin position="38"/>
        <end position="57"/>
    </location>
</feature>
<dbReference type="RefSeq" id="WP_111343759.1">
    <property type="nucleotide sequence ID" value="NZ_QHHQ01000001.1"/>
</dbReference>
<evidence type="ECO:0000259" key="2">
    <source>
        <dbReference type="Pfam" id="PF05232"/>
    </source>
</evidence>
<sequence>MRDTRDRIRHILLFEAIALAAVTPLGGLVFGIDMSHFGVVAIVSTVVAMAWNYGFNLGFDHVMLRVFDDVRKSLTTRIVHAALFEAGLVTMLVPFIAWYLGVPLRDAFVMNIAIAGFFMVYAFVFNWAYDNLFPIEANRA</sequence>
<reference evidence="3 4" key="1">
    <citation type="submission" date="2018-05" db="EMBL/GenBank/DDBJ databases">
        <title>Acuticoccus sediminis sp. nov., isolated from deep-sea sediment of Indian Ocean.</title>
        <authorList>
            <person name="Liu X."/>
            <person name="Lai Q."/>
            <person name="Du Y."/>
            <person name="Sun F."/>
            <person name="Zhang X."/>
            <person name="Wang S."/>
            <person name="Shao Z."/>
        </authorList>
    </citation>
    <scope>NUCLEOTIDE SEQUENCE [LARGE SCALE GENOMIC DNA]</scope>
    <source>
        <strain evidence="3 4">PTG4-2</strain>
    </source>
</reference>
<dbReference type="Pfam" id="PF05232">
    <property type="entry name" value="BTP"/>
    <property type="match status" value="2"/>
</dbReference>
<proteinExistence type="predicted"/>
<name>A0A8B2NY96_9HYPH</name>
<feature type="transmembrane region" description="Helical" evidence="1">
    <location>
        <begin position="78"/>
        <end position="101"/>
    </location>
</feature>